<dbReference type="NCBIfam" id="TIGR01451">
    <property type="entry name" value="B_ant_repeat"/>
    <property type="match status" value="2"/>
</dbReference>
<feature type="domain" description="DUF11" evidence="2">
    <location>
        <begin position="458"/>
        <end position="558"/>
    </location>
</feature>
<dbReference type="InterPro" id="IPR047589">
    <property type="entry name" value="DUF11_rpt"/>
</dbReference>
<dbReference type="AlphaFoldDB" id="A0A0A2X7A7"/>
<name>A0A0A2X7A7_THEFI</name>
<evidence type="ECO:0000313" key="3">
    <source>
        <dbReference type="EMBL" id="KGQ21099.1"/>
    </source>
</evidence>
<keyword evidence="4" id="KW-1185">Reference proteome</keyword>
<dbReference type="Pfam" id="PF01345">
    <property type="entry name" value="DUF11"/>
    <property type="match status" value="1"/>
</dbReference>
<protein>
    <recommendedName>
        <fullName evidence="2">DUF11 domain-containing protein</fullName>
    </recommendedName>
</protein>
<dbReference type="Proteomes" id="UP000030364">
    <property type="component" value="Unassembled WGS sequence"/>
</dbReference>
<organism evidence="3 4">
    <name type="scientific">Thermus filiformis</name>
    <dbReference type="NCBI Taxonomy" id="276"/>
    <lineage>
        <taxon>Bacteria</taxon>
        <taxon>Thermotogati</taxon>
        <taxon>Deinococcota</taxon>
        <taxon>Deinococci</taxon>
        <taxon>Thermales</taxon>
        <taxon>Thermaceae</taxon>
        <taxon>Thermus</taxon>
    </lineage>
</organism>
<reference evidence="3 4" key="1">
    <citation type="journal article" date="2015" name="Genome Announc.">
        <title>Draft Genome Sequence of the Thermophile Thermus filiformis ATCC 43280, Producer of Carotenoid-(Di)glucoside-Branched Fatty Acid (Di)esters and Source of Hyperthermostable Enzymes of Biotechnological Interest.</title>
        <authorList>
            <person name="Mandelli F."/>
            <person name="Oliveira Ramires B."/>
            <person name="Couger M.B."/>
            <person name="Paixao D.A."/>
            <person name="Camilo C.M."/>
            <person name="Polikarpov I."/>
            <person name="Prade R."/>
            <person name="Riano-Pachon D.M."/>
            <person name="Squina F.M."/>
        </authorList>
    </citation>
    <scope>NUCLEOTIDE SEQUENCE [LARGE SCALE GENOMIC DNA]</scope>
    <source>
        <strain evidence="3 4">ATCC 43280</strain>
    </source>
</reference>
<dbReference type="InterPro" id="IPR001434">
    <property type="entry name" value="OmcB-like_DUF11"/>
</dbReference>
<dbReference type="SUPFAM" id="SSF117074">
    <property type="entry name" value="Hypothetical protein PA1324"/>
    <property type="match status" value="1"/>
</dbReference>
<dbReference type="PANTHER" id="PTHR34819">
    <property type="entry name" value="LARGE CYSTEINE-RICH PERIPLASMIC PROTEIN OMCB"/>
    <property type="match status" value="1"/>
</dbReference>
<feature type="chain" id="PRO_5001996995" description="DUF11 domain-containing protein" evidence="1">
    <location>
        <begin position="26"/>
        <end position="886"/>
    </location>
</feature>
<dbReference type="EMBL" id="JPSL02000036">
    <property type="protein sequence ID" value="KGQ21099.1"/>
    <property type="molecule type" value="Genomic_DNA"/>
</dbReference>
<dbReference type="PATRIC" id="fig|276.5.peg.2119"/>
<feature type="signal peptide" evidence="1">
    <location>
        <begin position="1"/>
        <end position="25"/>
    </location>
</feature>
<comment type="caution">
    <text evidence="3">The sequence shown here is derived from an EMBL/GenBank/DDBJ whole genome shotgun (WGS) entry which is preliminary data.</text>
</comment>
<proteinExistence type="predicted"/>
<sequence>MKGRPALALGLLALLALLAGGRALAMAPAGTVIRNQAEALASGERYLSNVAETVVQSLCVPLLTPDGTPGSPGQEARANPGGYAYLPYLLQNGGNDRFTFTLGHLLGPRDFDPVEVALFADLNGDGLPDGGPLSSLELGMGEALRLVVRVRLPASASGSLLLSPTARCPTGEEDRENYARVLAVRGPALFVQKEMTPTALPGEEVEVLLRVRNLGEEEALGVVLEDRPLPLPFVPGSARAPKGVVEYWDGASWVPSEPARVEGVRLHLSRLLPGEEATLAFRLRVPEGTPPGFLENRARATGPGGPAEGGARVEVLPLYRHHLGPAGNPQALPGGEGSQDDRQVKAGLAGQPICFLHTLENAGTAPDRYLLRVEGVPGGASFQLLEPGQDLPLANPLPLLPGEGRDLRVCYLAPTPLAFTARVVALSQATGAENATWDEVRAAAGPSLVKEADPPGGATLAPGQKVTYTLRVQNPSLPLTEVEVVDELSPYLEFVSASHGGVYEPEGHRVVWRFPNLPAGELALTLEARVRQDAPDDARVENRFQLRAKEAPNPLLSNPVRHPVFGTKLLLKKEVSPQVARVGDRLTYRLTLQNPSALPLTVRLEDTPPPHTRYEPGTARLCQGGALEPRLEGGKLVWEGLDLPAGGSLCLEYALRLLPGAQGELLNTAQALGQSAGGAATASGIAQALVRVEPGPFALEGVLLGRVFLDWDGDGRFGPKDTPLPGARLLLPNGLQAVTDASGRYAFRGVFGPLMVMLDPHSAPFPPLPLPEDLGEGYRKRATVQGATVVDFPLRPPRGRAEVTRETSLRFGPLLVQKRLVRVGEKLLVEIRLKSSEPLPDFLLKDPLPQGGERSFAYEVFQGEETLSYEVDQEVLTDPEVRWRYP</sequence>
<dbReference type="RefSeq" id="WP_038067015.1">
    <property type="nucleotide sequence ID" value="NZ_JPSL02000036.1"/>
</dbReference>
<gene>
    <name evidence="3" type="ORF">THFILI_01770</name>
</gene>
<evidence type="ECO:0000256" key="1">
    <source>
        <dbReference type="SAM" id="SignalP"/>
    </source>
</evidence>
<accession>A0A0A2X7A7</accession>
<evidence type="ECO:0000313" key="4">
    <source>
        <dbReference type="Proteomes" id="UP000030364"/>
    </source>
</evidence>
<keyword evidence="1" id="KW-0732">Signal</keyword>
<dbReference type="STRING" id="276.THFILI_01770"/>
<dbReference type="InterPro" id="IPR051172">
    <property type="entry name" value="Chlamydia_OmcB"/>
</dbReference>
<evidence type="ECO:0000259" key="2">
    <source>
        <dbReference type="Pfam" id="PF01345"/>
    </source>
</evidence>